<feature type="domain" description="PPM-type phosphatase" evidence="2">
    <location>
        <begin position="36"/>
        <end position="207"/>
    </location>
</feature>
<sequence length="207" mass="21936">MPDDRPATSSAREPSAARNGELAAIQRLLLPPLPAIAGWDFRSHYRPCEEAGGDLYGSQPLPSGRTGFLVADVSGHGVRAAVVMAMLRAWLGSNKVLDRAGRGETPANINAMLLEVEGLGMFVTAVFVSLDPADGSFYYINCGHPSPRVRRADGRVVRLTDGRTIPLGVADDFGLDGQGVDRLGPGDCLVLFTDGIPEARDAGGDFF</sequence>
<dbReference type="SUPFAM" id="SSF81606">
    <property type="entry name" value="PP2C-like"/>
    <property type="match status" value="1"/>
</dbReference>
<dbReference type="PANTHER" id="PTHR43156">
    <property type="entry name" value="STAGE II SPORULATION PROTEIN E-RELATED"/>
    <property type="match status" value="1"/>
</dbReference>
<name>A0A6J4Q0C1_9BACT</name>
<feature type="non-terminal residue" evidence="3">
    <location>
        <position position="207"/>
    </location>
</feature>
<protein>
    <submittedName>
        <fullName evidence="3">Serine phosphatase RsbU, regulator of sigma subunit</fullName>
    </submittedName>
</protein>
<reference evidence="3" key="1">
    <citation type="submission" date="2020-02" db="EMBL/GenBank/DDBJ databases">
        <authorList>
            <person name="Meier V. D."/>
        </authorList>
    </citation>
    <scope>NUCLEOTIDE SEQUENCE</scope>
    <source>
        <strain evidence="3">AVDCRST_MAG64</strain>
    </source>
</reference>
<dbReference type="InterPro" id="IPR001932">
    <property type="entry name" value="PPM-type_phosphatase-like_dom"/>
</dbReference>
<keyword evidence="1" id="KW-0378">Hydrolase</keyword>
<dbReference type="GO" id="GO:0016791">
    <property type="term" value="F:phosphatase activity"/>
    <property type="evidence" value="ECO:0007669"/>
    <property type="project" value="TreeGrafter"/>
</dbReference>
<evidence type="ECO:0000313" key="3">
    <source>
        <dbReference type="EMBL" id="CAA9430861.1"/>
    </source>
</evidence>
<accession>A0A6J4Q0C1</accession>
<dbReference type="PANTHER" id="PTHR43156:SF2">
    <property type="entry name" value="STAGE II SPORULATION PROTEIN E"/>
    <property type="match status" value="1"/>
</dbReference>
<evidence type="ECO:0000259" key="2">
    <source>
        <dbReference type="SMART" id="SM00331"/>
    </source>
</evidence>
<dbReference type="AlphaFoldDB" id="A0A6J4Q0C1"/>
<dbReference type="InterPro" id="IPR036457">
    <property type="entry name" value="PPM-type-like_dom_sf"/>
</dbReference>
<evidence type="ECO:0000256" key="1">
    <source>
        <dbReference type="ARBA" id="ARBA00022801"/>
    </source>
</evidence>
<dbReference type="EMBL" id="CADCUQ010000800">
    <property type="protein sequence ID" value="CAA9430861.1"/>
    <property type="molecule type" value="Genomic_DNA"/>
</dbReference>
<dbReference type="Pfam" id="PF07228">
    <property type="entry name" value="SpoIIE"/>
    <property type="match status" value="1"/>
</dbReference>
<organism evidence="3">
    <name type="scientific">uncultured Phycisphaerae bacterium</name>
    <dbReference type="NCBI Taxonomy" id="904963"/>
    <lineage>
        <taxon>Bacteria</taxon>
        <taxon>Pseudomonadati</taxon>
        <taxon>Planctomycetota</taxon>
        <taxon>Phycisphaerae</taxon>
        <taxon>environmental samples</taxon>
    </lineage>
</organism>
<gene>
    <name evidence="3" type="ORF">AVDCRST_MAG64-3467</name>
</gene>
<dbReference type="SMART" id="SM00331">
    <property type="entry name" value="PP2C_SIG"/>
    <property type="match status" value="1"/>
</dbReference>
<dbReference type="InterPro" id="IPR052016">
    <property type="entry name" value="Bact_Sigma-Reg"/>
</dbReference>
<dbReference type="Gene3D" id="3.60.40.10">
    <property type="entry name" value="PPM-type phosphatase domain"/>
    <property type="match status" value="1"/>
</dbReference>
<proteinExistence type="predicted"/>